<accession>A0A2T0YBI0</accession>
<dbReference type="OrthoDB" id="4807612at2"/>
<name>A0A2T0YBI0_9MICC</name>
<proteinExistence type="predicted"/>
<evidence type="ECO:0000256" key="2">
    <source>
        <dbReference type="SAM" id="Phobius"/>
    </source>
</evidence>
<organism evidence="3 4">
    <name type="scientific">Nesterenkonia sandarakina</name>
    <dbReference type="NCBI Taxonomy" id="272918"/>
    <lineage>
        <taxon>Bacteria</taxon>
        <taxon>Bacillati</taxon>
        <taxon>Actinomycetota</taxon>
        <taxon>Actinomycetes</taxon>
        <taxon>Micrococcales</taxon>
        <taxon>Micrococcaceae</taxon>
        <taxon>Nesterenkonia</taxon>
    </lineage>
</organism>
<keyword evidence="4" id="KW-1185">Reference proteome</keyword>
<feature type="compositionally biased region" description="Low complexity" evidence="1">
    <location>
        <begin position="39"/>
        <end position="49"/>
    </location>
</feature>
<evidence type="ECO:0000313" key="4">
    <source>
        <dbReference type="Proteomes" id="UP000238217"/>
    </source>
</evidence>
<evidence type="ECO:0000313" key="3">
    <source>
        <dbReference type="EMBL" id="PRZ12082.1"/>
    </source>
</evidence>
<dbReference type="Proteomes" id="UP000238217">
    <property type="component" value="Unassembled WGS sequence"/>
</dbReference>
<dbReference type="AlphaFoldDB" id="A0A2T0YBI0"/>
<keyword evidence="2" id="KW-0472">Membrane</keyword>
<comment type="caution">
    <text evidence="3">The sequence shown here is derived from an EMBL/GenBank/DDBJ whole genome shotgun (WGS) entry which is preliminary data.</text>
</comment>
<gene>
    <name evidence="3" type="ORF">BCL67_1253</name>
</gene>
<sequence>MDNFWMYFEVLAPSIGVGLVFWMAMRAIFRADRSERAAEAQVRQEASQQGSGHTPEALDEPVPEELRRTSHH</sequence>
<evidence type="ECO:0000256" key="1">
    <source>
        <dbReference type="SAM" id="MobiDB-lite"/>
    </source>
</evidence>
<keyword evidence="2" id="KW-1133">Transmembrane helix</keyword>
<keyword evidence="2" id="KW-0812">Transmembrane</keyword>
<feature type="transmembrane region" description="Helical" evidence="2">
    <location>
        <begin position="6"/>
        <end position="29"/>
    </location>
</feature>
<feature type="region of interest" description="Disordered" evidence="1">
    <location>
        <begin position="37"/>
        <end position="72"/>
    </location>
</feature>
<reference evidence="3 4" key="1">
    <citation type="submission" date="2018-03" db="EMBL/GenBank/DDBJ databases">
        <title>Comparative analysis of microorganisms from saline springs in Andes Mountain Range, Colombia.</title>
        <authorList>
            <person name="Rubin E."/>
        </authorList>
    </citation>
    <scope>NUCLEOTIDE SEQUENCE [LARGE SCALE GENOMIC DNA]</scope>
    <source>
        <strain evidence="3 4">CG 35</strain>
    </source>
</reference>
<dbReference type="EMBL" id="PVTY01000025">
    <property type="protein sequence ID" value="PRZ12082.1"/>
    <property type="molecule type" value="Genomic_DNA"/>
</dbReference>
<protein>
    <submittedName>
        <fullName evidence="3">Uncharacterized protein</fullName>
    </submittedName>
</protein>